<sequence>MNQWWCLQAILLCSASFNIAIGFTRTHDVITEGGIEIQKSLYSLVESAHQGGEPWNIELIKMSTSGPKKINNDLPAEFDARKRWSNCSSIGHIYDQSACGL</sequence>
<evidence type="ECO:0000256" key="1">
    <source>
        <dbReference type="SAM" id="SignalP"/>
    </source>
</evidence>
<dbReference type="SUPFAM" id="SSF54001">
    <property type="entry name" value="Cysteine proteinases"/>
    <property type="match status" value="1"/>
</dbReference>
<comment type="caution">
    <text evidence="2">The sequence shown here is derived from an EMBL/GenBank/DDBJ whole genome shotgun (WGS) entry which is preliminary data.</text>
</comment>
<gene>
    <name evidence="2" type="ORF">AB6A40_001820</name>
</gene>
<reference evidence="2 3" key="1">
    <citation type="submission" date="2024-08" db="EMBL/GenBank/DDBJ databases">
        <title>Gnathostoma spinigerum genome.</title>
        <authorList>
            <person name="Gonzalez-Bertolin B."/>
            <person name="Monzon S."/>
            <person name="Zaballos A."/>
            <person name="Jimenez P."/>
            <person name="Dekumyoy P."/>
            <person name="Varona S."/>
            <person name="Cuesta I."/>
            <person name="Sumanam S."/>
            <person name="Adisakwattana P."/>
            <person name="Gasser R.B."/>
            <person name="Hernandez-Gonzalez A."/>
            <person name="Young N.D."/>
            <person name="Perteguer M.J."/>
        </authorList>
    </citation>
    <scope>NUCLEOTIDE SEQUENCE [LARGE SCALE GENOMIC DNA]</scope>
    <source>
        <strain evidence="2">AL3</strain>
        <tissue evidence="2">Liver</tissue>
    </source>
</reference>
<dbReference type="EMBL" id="JBGFUD010000722">
    <property type="protein sequence ID" value="MFH4975111.1"/>
    <property type="molecule type" value="Genomic_DNA"/>
</dbReference>
<protein>
    <submittedName>
        <fullName evidence="2">Uncharacterized protein</fullName>
    </submittedName>
</protein>
<dbReference type="Gene3D" id="1.20.5.170">
    <property type="match status" value="1"/>
</dbReference>
<keyword evidence="1" id="KW-0732">Signal</keyword>
<accession>A0ABD6E6C4</accession>
<evidence type="ECO:0000313" key="2">
    <source>
        <dbReference type="EMBL" id="MFH4975111.1"/>
    </source>
</evidence>
<organism evidence="2 3">
    <name type="scientific">Gnathostoma spinigerum</name>
    <dbReference type="NCBI Taxonomy" id="75299"/>
    <lineage>
        <taxon>Eukaryota</taxon>
        <taxon>Metazoa</taxon>
        <taxon>Ecdysozoa</taxon>
        <taxon>Nematoda</taxon>
        <taxon>Chromadorea</taxon>
        <taxon>Rhabditida</taxon>
        <taxon>Spirurina</taxon>
        <taxon>Gnathostomatomorpha</taxon>
        <taxon>Gnathostomatoidea</taxon>
        <taxon>Gnathostomatidae</taxon>
        <taxon>Gnathostoma</taxon>
    </lineage>
</organism>
<evidence type="ECO:0000313" key="3">
    <source>
        <dbReference type="Proteomes" id="UP001608902"/>
    </source>
</evidence>
<name>A0ABD6E6C4_9BILA</name>
<dbReference type="InterPro" id="IPR038765">
    <property type="entry name" value="Papain-like_cys_pep_sf"/>
</dbReference>
<feature type="chain" id="PRO_5044772217" evidence="1">
    <location>
        <begin position="21"/>
        <end position="101"/>
    </location>
</feature>
<feature type="signal peptide" evidence="1">
    <location>
        <begin position="1"/>
        <end position="20"/>
    </location>
</feature>
<keyword evidence="3" id="KW-1185">Reference proteome</keyword>
<proteinExistence type="predicted"/>
<dbReference type="AlphaFoldDB" id="A0ABD6E6C4"/>
<dbReference type="Proteomes" id="UP001608902">
    <property type="component" value="Unassembled WGS sequence"/>
</dbReference>